<dbReference type="PANTHER" id="PTHR21301">
    <property type="entry name" value="REVERSE TRANSCRIPTASE"/>
    <property type="match status" value="1"/>
</dbReference>
<organism evidence="1 2">
    <name type="scientific">Cyphomyrmex costatus</name>
    <dbReference type="NCBI Taxonomy" id="456900"/>
    <lineage>
        <taxon>Eukaryota</taxon>
        <taxon>Metazoa</taxon>
        <taxon>Ecdysozoa</taxon>
        <taxon>Arthropoda</taxon>
        <taxon>Hexapoda</taxon>
        <taxon>Insecta</taxon>
        <taxon>Pterygota</taxon>
        <taxon>Neoptera</taxon>
        <taxon>Endopterygota</taxon>
        <taxon>Hymenoptera</taxon>
        <taxon>Apocrita</taxon>
        <taxon>Aculeata</taxon>
        <taxon>Formicoidea</taxon>
        <taxon>Formicidae</taxon>
        <taxon>Myrmicinae</taxon>
        <taxon>Cyphomyrmex</taxon>
    </lineage>
</organism>
<sequence length="296" mass="34068">MFCDITINSLKNLNDKWFINLSGTDIPTSVSCLLQLGNKFDLPPSINKKYAIHEFIKDLENNNRNFNDACKSKIRSEAVPKLENFLTNNINNNNDKLALNNYNKTIDFCKNNPNVVFTKADKGNVTVALDKSDYIKKMEEMLSDRNTYILVKKDPMKSIEKELNLMLKALYRLATFLHKIISNSIPKNPLGAPNSFNLYKQISNKKINNSDSIISLDVTSLFTNIPYNLIIDSISKRWNYIEQKTTIPKNEFINQIKMFFSRCLHYFSSSAKLEHHYVDCGKLNDCAIKLPSEDDK</sequence>
<gene>
    <name evidence="1" type="ORF">ALC62_04466</name>
</gene>
<evidence type="ECO:0000313" key="2">
    <source>
        <dbReference type="Proteomes" id="UP000078542"/>
    </source>
</evidence>
<accession>A0A151IK74</accession>
<dbReference type="STRING" id="456900.A0A151IK74"/>
<evidence type="ECO:0008006" key="3">
    <source>
        <dbReference type="Google" id="ProtNLM"/>
    </source>
</evidence>
<proteinExistence type="predicted"/>
<keyword evidence="2" id="KW-1185">Reference proteome</keyword>
<dbReference type="EMBL" id="KQ977249">
    <property type="protein sequence ID" value="KYN04662.1"/>
    <property type="molecule type" value="Genomic_DNA"/>
</dbReference>
<evidence type="ECO:0000313" key="1">
    <source>
        <dbReference type="EMBL" id="KYN04662.1"/>
    </source>
</evidence>
<dbReference type="PANTHER" id="PTHR21301:SF10">
    <property type="entry name" value="REVERSE TRANSCRIPTASE DOMAIN-CONTAINING PROTEIN"/>
    <property type="match status" value="1"/>
</dbReference>
<name>A0A151IK74_9HYME</name>
<dbReference type="Proteomes" id="UP000078542">
    <property type="component" value="Unassembled WGS sequence"/>
</dbReference>
<protein>
    <recommendedName>
        <fullName evidence="3">Reverse transcriptase domain-containing protein</fullName>
    </recommendedName>
</protein>
<dbReference type="AlphaFoldDB" id="A0A151IK74"/>
<reference evidence="1 2" key="1">
    <citation type="submission" date="2016-03" db="EMBL/GenBank/DDBJ databases">
        <title>Cyphomyrmex costatus WGS genome.</title>
        <authorList>
            <person name="Nygaard S."/>
            <person name="Hu H."/>
            <person name="Boomsma J."/>
            <person name="Zhang G."/>
        </authorList>
    </citation>
    <scope>NUCLEOTIDE SEQUENCE [LARGE SCALE GENOMIC DNA]</scope>
    <source>
        <strain evidence="1">MS0001</strain>
        <tissue evidence="1">Whole body</tissue>
    </source>
</reference>